<dbReference type="EMBL" id="JAIFTH010000535">
    <property type="protein sequence ID" value="KAG9509328.1"/>
    <property type="molecule type" value="Genomic_DNA"/>
</dbReference>
<dbReference type="InterPro" id="IPR013783">
    <property type="entry name" value="Ig-like_fold"/>
</dbReference>
<evidence type="ECO:0000313" key="21">
    <source>
        <dbReference type="Proteomes" id="UP000825002"/>
    </source>
</evidence>
<dbReference type="Gene3D" id="3.30.1680.10">
    <property type="entry name" value="ligand-binding face of the semaphorins, domain 2"/>
    <property type="match status" value="1"/>
</dbReference>
<comment type="catalytic activity">
    <reaction evidence="14">
        <text>L-tyrosyl-[protein] + ATP = O-phospho-L-tyrosyl-[protein] + ADP + H(+)</text>
        <dbReference type="Rhea" id="RHEA:10596"/>
        <dbReference type="Rhea" id="RHEA-COMP:10136"/>
        <dbReference type="Rhea" id="RHEA-COMP:20101"/>
        <dbReference type="ChEBI" id="CHEBI:15378"/>
        <dbReference type="ChEBI" id="CHEBI:30616"/>
        <dbReference type="ChEBI" id="CHEBI:46858"/>
        <dbReference type="ChEBI" id="CHEBI:61978"/>
        <dbReference type="ChEBI" id="CHEBI:456216"/>
        <dbReference type="EC" id="2.7.10.1"/>
    </reaction>
</comment>
<evidence type="ECO:0000256" key="4">
    <source>
        <dbReference type="ARBA" id="ARBA00022692"/>
    </source>
</evidence>
<gene>
    <name evidence="20" type="primary">MET</name>
    <name evidence="20" type="ORF">GZH46_02158</name>
</gene>
<dbReference type="EC" id="2.7.10.1" evidence="3"/>
<organism evidence="20 21">
    <name type="scientific">Fragariocoptes setiger</name>
    <dbReference type="NCBI Taxonomy" id="1670756"/>
    <lineage>
        <taxon>Eukaryota</taxon>
        <taxon>Metazoa</taxon>
        <taxon>Ecdysozoa</taxon>
        <taxon>Arthropoda</taxon>
        <taxon>Chelicerata</taxon>
        <taxon>Arachnida</taxon>
        <taxon>Acari</taxon>
        <taxon>Acariformes</taxon>
        <taxon>Trombidiformes</taxon>
        <taxon>Prostigmata</taxon>
        <taxon>Eupodina</taxon>
        <taxon>Eriophyoidea</taxon>
        <taxon>Phytoptidae</taxon>
        <taxon>Fragariocoptes</taxon>
    </lineage>
</organism>
<keyword evidence="21" id="KW-1185">Reference proteome</keyword>
<dbReference type="Gene3D" id="2.60.40.10">
    <property type="entry name" value="Immunoglobulins"/>
    <property type="match status" value="2"/>
</dbReference>
<evidence type="ECO:0000256" key="11">
    <source>
        <dbReference type="ARBA" id="ARBA00023157"/>
    </source>
</evidence>
<dbReference type="Pfam" id="PF07714">
    <property type="entry name" value="PK_Tyr_Ser-Thr"/>
    <property type="match status" value="1"/>
</dbReference>
<dbReference type="InterPro" id="IPR001245">
    <property type="entry name" value="Ser-Thr/Tyr_kinase_cat_dom"/>
</dbReference>
<evidence type="ECO:0000256" key="6">
    <source>
        <dbReference type="ARBA" id="ARBA00022737"/>
    </source>
</evidence>
<dbReference type="Pfam" id="PF01437">
    <property type="entry name" value="PSI"/>
    <property type="match status" value="1"/>
</dbReference>
<dbReference type="InterPro" id="IPR002165">
    <property type="entry name" value="Plexin_repeat"/>
</dbReference>
<dbReference type="Gene3D" id="1.10.510.10">
    <property type="entry name" value="Transferase(Phosphotransferase) domain 1"/>
    <property type="match status" value="1"/>
</dbReference>
<comment type="subcellular location">
    <subcellularLocation>
        <location evidence="1">Membrane</location>
        <topology evidence="1">Single-pass membrane protein</topology>
    </subcellularLocation>
</comment>
<dbReference type="CDD" id="cd00603">
    <property type="entry name" value="IPT_PCSR"/>
    <property type="match status" value="1"/>
</dbReference>
<dbReference type="PANTHER" id="PTHR24416">
    <property type="entry name" value="TYROSINE-PROTEIN KINASE RECEPTOR"/>
    <property type="match status" value="1"/>
</dbReference>
<evidence type="ECO:0000256" key="5">
    <source>
        <dbReference type="ARBA" id="ARBA00022729"/>
    </source>
</evidence>
<feature type="transmembrane region" description="Helical" evidence="17">
    <location>
        <begin position="1205"/>
        <end position="1226"/>
    </location>
</feature>
<keyword evidence="11" id="KW-1015">Disulfide bond</keyword>
<dbReference type="InterPro" id="IPR000719">
    <property type="entry name" value="Prot_kinase_dom"/>
</dbReference>
<keyword evidence="9 17" id="KW-1133">Transmembrane helix</keyword>
<dbReference type="Proteomes" id="UP000825002">
    <property type="component" value="Unassembled WGS sequence"/>
</dbReference>
<dbReference type="PROSITE" id="PS00109">
    <property type="entry name" value="PROTEIN_KINASE_TYR"/>
    <property type="match status" value="1"/>
</dbReference>
<dbReference type="InterPro" id="IPR020635">
    <property type="entry name" value="Tyr_kinase_cat_dom"/>
</dbReference>
<dbReference type="SMART" id="SM00429">
    <property type="entry name" value="IPT"/>
    <property type="match status" value="3"/>
</dbReference>
<dbReference type="SMART" id="SM00630">
    <property type="entry name" value="Sema"/>
    <property type="match status" value="1"/>
</dbReference>
<evidence type="ECO:0000256" key="8">
    <source>
        <dbReference type="ARBA" id="ARBA00022902"/>
    </source>
</evidence>
<evidence type="ECO:0000256" key="7">
    <source>
        <dbReference type="ARBA" id="ARBA00022843"/>
    </source>
</evidence>
<feature type="domain" description="Protein kinase" evidence="18">
    <location>
        <begin position="1141"/>
        <end position="1406"/>
    </location>
</feature>
<evidence type="ECO:0000256" key="13">
    <source>
        <dbReference type="ARBA" id="ARBA00023180"/>
    </source>
</evidence>
<reference evidence="20 21" key="1">
    <citation type="submission" date="2020-10" db="EMBL/GenBank/DDBJ databases">
        <authorList>
            <person name="Klimov P.B."/>
            <person name="Dyachkov S.M."/>
            <person name="Chetverikov P.E."/>
        </authorList>
    </citation>
    <scope>NUCLEOTIDE SEQUENCE [LARGE SCALE GENOMIC DNA]</scope>
    <source>
        <strain evidence="20">BMOC 18-1129-001#AD2665</strain>
        <tissue evidence="20">Entire mites</tissue>
    </source>
</reference>
<evidence type="ECO:0000259" key="18">
    <source>
        <dbReference type="PROSITE" id="PS50011"/>
    </source>
</evidence>
<keyword evidence="10 17" id="KW-0472">Membrane</keyword>
<keyword evidence="16" id="KW-0067">ATP-binding</keyword>
<dbReference type="Gene3D" id="2.130.10.10">
    <property type="entry name" value="YVTN repeat-like/Quinoprotein amine dehydrogenase"/>
    <property type="match status" value="1"/>
</dbReference>
<feature type="binding site" evidence="16">
    <location>
        <position position="1174"/>
    </location>
    <ligand>
        <name>ATP</name>
        <dbReference type="ChEBI" id="CHEBI:30616"/>
    </ligand>
</feature>
<dbReference type="InterPro" id="IPR002909">
    <property type="entry name" value="IPT_dom"/>
</dbReference>
<evidence type="ECO:0000256" key="10">
    <source>
        <dbReference type="ARBA" id="ARBA00023136"/>
    </source>
</evidence>
<dbReference type="InterPro" id="IPR001627">
    <property type="entry name" value="Semap_dom"/>
</dbReference>
<dbReference type="InterPro" id="IPR015943">
    <property type="entry name" value="WD40/YVTN_repeat-like_dom_sf"/>
</dbReference>
<dbReference type="SUPFAM" id="SSF56112">
    <property type="entry name" value="Protein kinase-like (PK-like)"/>
    <property type="match status" value="1"/>
</dbReference>
<dbReference type="SMART" id="SM00219">
    <property type="entry name" value="TyrKc"/>
    <property type="match status" value="1"/>
</dbReference>
<keyword evidence="5" id="KW-0732">Signal</keyword>
<evidence type="ECO:0000256" key="12">
    <source>
        <dbReference type="ARBA" id="ARBA00023170"/>
    </source>
</evidence>
<comment type="caution">
    <text evidence="15">Lacks conserved residue(s) required for the propagation of feature annotation.</text>
</comment>
<name>A0ABQ7S7C6_9ACAR</name>
<accession>A0ABQ7S7C6</accession>
<dbReference type="PROSITE" id="PS00107">
    <property type="entry name" value="PROTEIN_KINASE_ATP"/>
    <property type="match status" value="1"/>
</dbReference>
<evidence type="ECO:0000256" key="17">
    <source>
        <dbReference type="SAM" id="Phobius"/>
    </source>
</evidence>
<evidence type="ECO:0000256" key="16">
    <source>
        <dbReference type="PROSITE-ProRule" id="PRU10141"/>
    </source>
</evidence>
<evidence type="ECO:0000313" key="20">
    <source>
        <dbReference type="EMBL" id="KAG9509328.1"/>
    </source>
</evidence>
<dbReference type="InterPro" id="IPR017441">
    <property type="entry name" value="Protein_kinase_ATP_BS"/>
</dbReference>
<feature type="transmembrane region" description="Helical" evidence="17">
    <location>
        <begin position="1010"/>
        <end position="1029"/>
    </location>
</feature>
<protein>
    <recommendedName>
        <fullName evidence="3">receptor protein-tyrosine kinase</fullName>
        <ecNumber evidence="3">2.7.10.1</ecNumber>
    </recommendedName>
</protein>
<keyword evidence="8" id="KW-0524">Neurogenesis</keyword>
<dbReference type="Pfam" id="PF01833">
    <property type="entry name" value="TIG"/>
    <property type="match status" value="2"/>
</dbReference>
<evidence type="ECO:0000256" key="9">
    <source>
        <dbReference type="ARBA" id="ARBA00022989"/>
    </source>
</evidence>
<keyword evidence="6" id="KW-0677">Repeat</keyword>
<feature type="domain" description="Sema" evidence="19">
    <location>
        <begin position="1"/>
        <end position="485"/>
    </location>
</feature>
<dbReference type="PROSITE" id="PS50011">
    <property type="entry name" value="PROTEIN_KINASE_DOM"/>
    <property type="match status" value="1"/>
</dbReference>
<dbReference type="Gene3D" id="3.30.200.20">
    <property type="entry name" value="Phosphorylase Kinase, domain 1"/>
    <property type="match status" value="1"/>
</dbReference>
<dbReference type="PRINTS" id="PR00109">
    <property type="entry name" value="TYRKINASE"/>
</dbReference>
<dbReference type="InterPro" id="IPR016201">
    <property type="entry name" value="PSI"/>
</dbReference>
<evidence type="ECO:0000256" key="3">
    <source>
        <dbReference type="ARBA" id="ARBA00011902"/>
    </source>
</evidence>
<dbReference type="SMART" id="SM00423">
    <property type="entry name" value="PSI"/>
    <property type="match status" value="1"/>
</dbReference>
<dbReference type="InterPro" id="IPR011009">
    <property type="entry name" value="Kinase-like_dom_sf"/>
</dbReference>
<dbReference type="InterPro" id="IPR050122">
    <property type="entry name" value="RTK"/>
</dbReference>
<dbReference type="PROSITE" id="PS51004">
    <property type="entry name" value="SEMA"/>
    <property type="match status" value="1"/>
</dbReference>
<sequence length="1444" mass="161612">MVVRAQCLGLNHQACNAIKLDGIVENLAYDDSNQALYAIVRNNVIRLHGNLSIIDVVNSSAKLHVDHQSATNVTTTNRLLLFNPDNNPKYLLSCWTHANTVKCLMHKANDLTKTLPVTVRLEFEDTTASPITLTLEPTTHLQGIFASATKDPNKLYITASPNSQALQSSIKRDSQTLPTLGIYRIDSTKTLVSTAYAYQRPIATSPDSFLVSDYVFMFKYSNYTYFLMNEHESTSDLHTVSNRRTKLARVCQDDPSLTSYTEITLACSKYENNIAVKAYLAHEPVAIDKLDASQYHKPHRALLYVAFESELANGRTQTTLCSYIVDTLNDYYSSVIKECFHKGGQRTKLLAKFHADEQSLLCDTTKETDYCHTNSNAFIDGGYNVIKGKAHLDLGSFGVSFIAMTHQNHEPVAFIGTNEGYLIKMHANDEYEPPIYAVDFNTNLVINRFGKLPGNPILGTQSHTAFTSTTNVPVTSREPVKIMPSSQFDEVNRILYIATSDQRLLKLETDSCSYFTSCNYCLTKRDPLKCGWCGNKCTKQSECIENSTSVFLTGSCPPVINTFSPKDGPLTGNTRIVIEGKNFGSQGQVVTNQDERLSVSVANMKCNVETWSDETIQCRTSPSTRSLTGTVLVTVSDHSGAIDKNGTVESSEMFEYKAISVDGLHPPFGPYSGGTTITVYGQNLDIGSSRQIKIAGVYCKVMTLGPKQLKCVTGPFDETIDNRDSVMGFEYLIDGHIQLGRNQTSLNDSIYNLTRTSGHDYINNIGIGGTSQLQVFSVFKYKPDPIIENVSPTASIASGGNTINVKGRNLDSVYKPFMLISLKDMGRDSRTIVVETACSRPEGVDKSTHMICLSPKLPDDLAPTNSRPINGRFEFRMDGSASMVDYLDKFHDGARFIYYPDPMIEKLDRVISIDKEKKVINLRVHNLTEPDLVQIIVDGKNLCKDNKLEQSIWLMCHVDIEGDSSQHQLSALIGTSHYDIGKFEFVDIPPVSSSTDSPVSSHEHDKSSHVLFWALMFLAVILIALFFMISKRKLPKLKLHTKNEINDASTINNSTVKFNPGQDSTLSFTNIGQQDYSTVLVGNGTNDSSIDYLKRRADLDQHEPLILRKMESYLLPSKQSIDSETMSILVQENILIARNSLTLGHVLGEGQFGRVYKGFVKLDKSNEHIPVAVKTLHAHSSSYSGNVQSFLEEGLMMKDFKHENVLTLIGVAFESTGLPLVILPFMSHGDLLSYIRDDSNTPTVQDLIEFGIQVARGMAYLSASKFVHRDLAARNCMLNSDLVVKVADFGLSRDIYERDYYSSDNKKTKLPVKWMAIESLEKGVYNTKTDVWSFGVLLWELMTRGVTPYPDVDNWDIFNYLKQGRRMMRPSYCPELLYQIMLQCWAESPRYRPQFFQLVDSVSDVIVQLQRNTGQMNVGFDTIYYNVEIPSFVTEPRQPDELYE</sequence>
<dbReference type="InterPro" id="IPR014756">
    <property type="entry name" value="Ig_E-set"/>
</dbReference>
<evidence type="ECO:0000256" key="15">
    <source>
        <dbReference type="PROSITE-ProRule" id="PRU00352"/>
    </source>
</evidence>
<comment type="caution">
    <text evidence="20">The sequence shown here is derived from an EMBL/GenBank/DDBJ whole genome shotgun (WGS) entry which is preliminary data.</text>
</comment>
<dbReference type="PANTHER" id="PTHR24416:SF564">
    <property type="entry name" value="MACROPHAGE-STIMULATING PROTEIN RECEPTOR"/>
    <property type="match status" value="1"/>
</dbReference>
<keyword evidence="16" id="KW-0547">Nucleotide-binding</keyword>
<dbReference type="SUPFAM" id="SSF81296">
    <property type="entry name" value="E set domains"/>
    <property type="match status" value="3"/>
</dbReference>
<dbReference type="SUPFAM" id="SSF101912">
    <property type="entry name" value="Sema domain"/>
    <property type="match status" value="1"/>
</dbReference>
<keyword evidence="13" id="KW-0325">Glycoprotein</keyword>
<evidence type="ECO:0000256" key="1">
    <source>
        <dbReference type="ARBA" id="ARBA00004167"/>
    </source>
</evidence>
<evidence type="ECO:0000256" key="2">
    <source>
        <dbReference type="ARBA" id="ARBA00010297"/>
    </source>
</evidence>
<dbReference type="SUPFAM" id="SSF103575">
    <property type="entry name" value="Plexin repeat"/>
    <property type="match status" value="1"/>
</dbReference>
<proteinExistence type="inferred from homology"/>
<dbReference type="InterPro" id="IPR008266">
    <property type="entry name" value="Tyr_kinase_AS"/>
</dbReference>
<keyword evidence="12 20" id="KW-0675">Receptor</keyword>
<evidence type="ECO:0000256" key="14">
    <source>
        <dbReference type="ARBA" id="ARBA00051243"/>
    </source>
</evidence>
<evidence type="ECO:0000259" key="19">
    <source>
        <dbReference type="PROSITE" id="PS51004"/>
    </source>
</evidence>
<dbReference type="InterPro" id="IPR036352">
    <property type="entry name" value="Semap_dom_sf"/>
</dbReference>
<keyword evidence="4 17" id="KW-0812">Transmembrane</keyword>
<keyword evidence="7" id="KW-0832">Ubl conjugation</keyword>
<comment type="similarity">
    <text evidence="2">Belongs to the plexin family.</text>
</comment>